<protein>
    <submittedName>
        <fullName evidence="2">Uncharacterized protein</fullName>
    </submittedName>
</protein>
<evidence type="ECO:0000313" key="3">
    <source>
        <dbReference type="Proteomes" id="UP001143463"/>
    </source>
</evidence>
<dbReference type="EMBL" id="BSFQ01000002">
    <property type="protein sequence ID" value="GLL09696.1"/>
    <property type="molecule type" value="Genomic_DNA"/>
</dbReference>
<evidence type="ECO:0000256" key="1">
    <source>
        <dbReference type="SAM" id="MobiDB-lite"/>
    </source>
</evidence>
<comment type="caution">
    <text evidence="2">The sequence shown here is derived from an EMBL/GenBank/DDBJ whole genome shotgun (WGS) entry which is preliminary data.</text>
</comment>
<sequence length="61" mass="6593">MICSRIAVKTLSGSKDRLSSFDIAMAPPSTPAPREPGLRTGSDPRLGTPRPPHERVDRPIV</sequence>
<proteinExistence type="predicted"/>
<reference evidence="2" key="2">
    <citation type="submission" date="2023-01" db="EMBL/GenBank/DDBJ databases">
        <authorList>
            <person name="Sun Q."/>
            <person name="Evtushenko L."/>
        </authorList>
    </citation>
    <scope>NUCLEOTIDE SEQUENCE</scope>
    <source>
        <strain evidence="2">VKM Ac-1069</strain>
    </source>
</reference>
<accession>A0A9W6L007</accession>
<dbReference type="Proteomes" id="UP001143463">
    <property type="component" value="Unassembled WGS sequence"/>
</dbReference>
<feature type="compositionally biased region" description="Basic and acidic residues" evidence="1">
    <location>
        <begin position="51"/>
        <end position="61"/>
    </location>
</feature>
<keyword evidence="3" id="KW-1185">Reference proteome</keyword>
<name>A0A9W6L007_9PSEU</name>
<evidence type="ECO:0000313" key="2">
    <source>
        <dbReference type="EMBL" id="GLL09696.1"/>
    </source>
</evidence>
<dbReference type="AlphaFoldDB" id="A0A9W6L007"/>
<reference evidence="2" key="1">
    <citation type="journal article" date="2014" name="Int. J. Syst. Evol. Microbiol.">
        <title>Complete genome sequence of Corynebacterium casei LMG S-19264T (=DSM 44701T), isolated from a smear-ripened cheese.</title>
        <authorList>
            <consortium name="US DOE Joint Genome Institute (JGI-PGF)"/>
            <person name="Walter F."/>
            <person name="Albersmeier A."/>
            <person name="Kalinowski J."/>
            <person name="Ruckert C."/>
        </authorList>
    </citation>
    <scope>NUCLEOTIDE SEQUENCE</scope>
    <source>
        <strain evidence="2">VKM Ac-1069</strain>
    </source>
</reference>
<gene>
    <name evidence="2" type="ORF">GCM10017577_08360</name>
</gene>
<feature type="region of interest" description="Disordered" evidence="1">
    <location>
        <begin position="19"/>
        <end position="61"/>
    </location>
</feature>
<organism evidence="2 3">
    <name type="scientific">Pseudonocardia halophobica</name>
    <dbReference type="NCBI Taxonomy" id="29401"/>
    <lineage>
        <taxon>Bacteria</taxon>
        <taxon>Bacillati</taxon>
        <taxon>Actinomycetota</taxon>
        <taxon>Actinomycetes</taxon>
        <taxon>Pseudonocardiales</taxon>
        <taxon>Pseudonocardiaceae</taxon>
        <taxon>Pseudonocardia</taxon>
    </lineage>
</organism>